<feature type="transmembrane region" description="Helical" evidence="8">
    <location>
        <begin position="189"/>
        <end position="213"/>
    </location>
</feature>
<evidence type="ECO:0000256" key="8">
    <source>
        <dbReference type="SAM" id="Phobius"/>
    </source>
</evidence>
<dbReference type="PIRSF" id="PIRSF004925">
    <property type="entry name" value="HcaT"/>
    <property type="match status" value="1"/>
</dbReference>
<dbReference type="EMBL" id="JACHOP010000032">
    <property type="protein sequence ID" value="MBB5760001.1"/>
    <property type="molecule type" value="Genomic_DNA"/>
</dbReference>
<keyword evidence="4" id="KW-0997">Cell inner membrane</keyword>
<feature type="domain" description="Major facilitator superfamily associated" evidence="9">
    <location>
        <begin position="12"/>
        <end position="352"/>
    </location>
</feature>
<evidence type="ECO:0000256" key="2">
    <source>
        <dbReference type="ARBA" id="ARBA00022448"/>
    </source>
</evidence>
<feature type="transmembrane region" description="Helical" evidence="8">
    <location>
        <begin position="219"/>
        <end position="252"/>
    </location>
</feature>
<dbReference type="RefSeq" id="WP_183573566.1">
    <property type="nucleotide sequence ID" value="NZ_JACHOP010000032.1"/>
</dbReference>
<keyword evidence="11" id="KW-1185">Reference proteome</keyword>
<evidence type="ECO:0000256" key="5">
    <source>
        <dbReference type="ARBA" id="ARBA00022692"/>
    </source>
</evidence>
<keyword evidence="7 8" id="KW-0472">Membrane</keyword>
<evidence type="ECO:0000256" key="4">
    <source>
        <dbReference type="ARBA" id="ARBA00022519"/>
    </source>
</evidence>
<dbReference type="GO" id="GO:0015528">
    <property type="term" value="F:lactose:proton symporter activity"/>
    <property type="evidence" value="ECO:0007669"/>
    <property type="project" value="TreeGrafter"/>
</dbReference>
<evidence type="ECO:0000259" key="9">
    <source>
        <dbReference type="Pfam" id="PF12832"/>
    </source>
</evidence>
<accession>A0A840ZT37</accession>
<keyword evidence="3" id="KW-1003">Cell membrane</keyword>
<evidence type="ECO:0000313" key="11">
    <source>
        <dbReference type="Proteomes" id="UP000583454"/>
    </source>
</evidence>
<evidence type="ECO:0000256" key="1">
    <source>
        <dbReference type="ARBA" id="ARBA00004429"/>
    </source>
</evidence>
<feature type="transmembrane region" description="Helical" evidence="8">
    <location>
        <begin position="286"/>
        <end position="313"/>
    </location>
</feature>
<dbReference type="InterPro" id="IPR026032">
    <property type="entry name" value="HcaT-like"/>
</dbReference>
<evidence type="ECO:0000313" key="10">
    <source>
        <dbReference type="EMBL" id="MBB5760001.1"/>
    </source>
</evidence>
<feature type="transmembrane region" description="Helical" evidence="8">
    <location>
        <begin position="351"/>
        <end position="371"/>
    </location>
</feature>
<feature type="transmembrane region" description="Helical" evidence="8">
    <location>
        <begin position="156"/>
        <end position="177"/>
    </location>
</feature>
<reference evidence="10 11" key="1">
    <citation type="submission" date="2020-08" db="EMBL/GenBank/DDBJ databases">
        <title>Genomic Encyclopedia of Type Strains, Phase IV (KMG-IV): sequencing the most valuable type-strain genomes for metagenomic binning, comparative biology and taxonomic classification.</title>
        <authorList>
            <person name="Goeker M."/>
        </authorList>
    </citation>
    <scope>NUCLEOTIDE SEQUENCE [LARGE SCALE GENOMIC DNA]</scope>
    <source>
        <strain evidence="10 11">DSM 2163</strain>
    </source>
</reference>
<sequence>MAEGSIGRAVALYAALYGGYGALSPFLPATLASRGFEASQIGTLLAAAMLVRLVAGPPTGRFADRHAAVRGVLALGLAASGGLTLALLGSGSVAVLVVLVLIQAAASAALSPLADALVLSVRNGGAAYGRIRGAGSAAFIVTTVLTGWLVSRLGDGAGLAVCAVLFGAAALTTLRFAPTSSSVTGGAAGGFRALLAIGVFRRLVLAAALVIGAHAMHDAFAVIAWTGAGIGTGAAGLLWAEAVAVEVFVFLWLGPRLLERIGPARALELAALAGALRWAVQAQTTWLPALVAIQALHGLTFALLHLACLRIVARAVPEGLRATALTVYGSFGLGLASALVTLAAGPLYGRLGLPAFWAMSGLSLLAVPVAYRLRRDSRQDKAGHI</sequence>
<evidence type="ECO:0000256" key="6">
    <source>
        <dbReference type="ARBA" id="ARBA00022989"/>
    </source>
</evidence>
<dbReference type="PANTHER" id="PTHR23522">
    <property type="entry name" value="BLL5896 PROTEIN"/>
    <property type="match status" value="1"/>
</dbReference>
<keyword evidence="5 8" id="KW-0812">Transmembrane</keyword>
<evidence type="ECO:0000256" key="7">
    <source>
        <dbReference type="ARBA" id="ARBA00023136"/>
    </source>
</evidence>
<dbReference type="GO" id="GO:0005886">
    <property type="term" value="C:plasma membrane"/>
    <property type="evidence" value="ECO:0007669"/>
    <property type="project" value="UniProtKB-SubCell"/>
</dbReference>
<comment type="subcellular location">
    <subcellularLocation>
        <location evidence="1">Cell inner membrane</location>
        <topology evidence="1">Multi-pass membrane protein</topology>
    </subcellularLocation>
</comment>
<dbReference type="SUPFAM" id="SSF103473">
    <property type="entry name" value="MFS general substrate transporter"/>
    <property type="match status" value="1"/>
</dbReference>
<organism evidence="10 11">
    <name type="scientific">Methylorubrum rhodinum</name>
    <dbReference type="NCBI Taxonomy" id="29428"/>
    <lineage>
        <taxon>Bacteria</taxon>
        <taxon>Pseudomonadati</taxon>
        <taxon>Pseudomonadota</taxon>
        <taxon>Alphaproteobacteria</taxon>
        <taxon>Hyphomicrobiales</taxon>
        <taxon>Methylobacteriaceae</taxon>
        <taxon>Methylorubrum</taxon>
    </lineage>
</organism>
<dbReference type="PANTHER" id="PTHR23522:SF10">
    <property type="entry name" value="3-PHENYLPROPIONIC ACID TRANSPORTER-RELATED"/>
    <property type="match status" value="1"/>
</dbReference>
<feature type="transmembrane region" description="Helical" evidence="8">
    <location>
        <begin position="325"/>
        <end position="345"/>
    </location>
</feature>
<keyword evidence="2" id="KW-0813">Transport</keyword>
<dbReference type="InterPro" id="IPR024989">
    <property type="entry name" value="MFS_assoc_dom"/>
</dbReference>
<dbReference type="NCBIfam" id="NF037955">
    <property type="entry name" value="mfs"/>
    <property type="match status" value="1"/>
</dbReference>
<dbReference type="Proteomes" id="UP000583454">
    <property type="component" value="Unassembled WGS sequence"/>
</dbReference>
<dbReference type="GO" id="GO:0030395">
    <property type="term" value="F:lactose binding"/>
    <property type="evidence" value="ECO:0007669"/>
    <property type="project" value="TreeGrafter"/>
</dbReference>
<dbReference type="Pfam" id="PF12832">
    <property type="entry name" value="MFS_1_like"/>
    <property type="match status" value="1"/>
</dbReference>
<proteinExistence type="predicted"/>
<name>A0A840ZT37_9HYPH</name>
<feature type="transmembrane region" description="Helical" evidence="8">
    <location>
        <begin position="12"/>
        <end position="32"/>
    </location>
</feature>
<gene>
    <name evidence="10" type="ORF">HNR00_004741</name>
</gene>
<dbReference type="Gene3D" id="1.20.1250.20">
    <property type="entry name" value="MFS general substrate transporter like domains"/>
    <property type="match status" value="2"/>
</dbReference>
<feature type="transmembrane region" description="Helical" evidence="8">
    <location>
        <begin position="94"/>
        <end position="119"/>
    </location>
</feature>
<protein>
    <submittedName>
        <fullName evidence="10">PPP family 3-phenylpropionic acid transporter</fullName>
    </submittedName>
</protein>
<feature type="transmembrane region" description="Helical" evidence="8">
    <location>
        <begin position="67"/>
        <end position="88"/>
    </location>
</feature>
<dbReference type="AlphaFoldDB" id="A0A840ZT37"/>
<dbReference type="InterPro" id="IPR036259">
    <property type="entry name" value="MFS_trans_sf"/>
</dbReference>
<keyword evidence="6 8" id="KW-1133">Transmembrane helix</keyword>
<evidence type="ECO:0000256" key="3">
    <source>
        <dbReference type="ARBA" id="ARBA00022475"/>
    </source>
</evidence>
<feature type="transmembrane region" description="Helical" evidence="8">
    <location>
        <begin position="131"/>
        <end position="150"/>
    </location>
</feature>
<comment type="caution">
    <text evidence="10">The sequence shown here is derived from an EMBL/GenBank/DDBJ whole genome shotgun (WGS) entry which is preliminary data.</text>
</comment>